<dbReference type="Proteomes" id="UP001597362">
    <property type="component" value="Unassembled WGS sequence"/>
</dbReference>
<dbReference type="InterPro" id="IPR029063">
    <property type="entry name" value="SAM-dependent_MTases_sf"/>
</dbReference>
<name>A0ABW4YL68_9BACL</name>
<evidence type="ECO:0000313" key="5">
    <source>
        <dbReference type="Proteomes" id="UP001597362"/>
    </source>
</evidence>
<dbReference type="EMBL" id="JBHUHO010000030">
    <property type="protein sequence ID" value="MFD2116279.1"/>
    <property type="molecule type" value="Genomic_DNA"/>
</dbReference>
<keyword evidence="5" id="KW-1185">Reference proteome</keyword>
<accession>A0ABW4YL68</accession>
<dbReference type="Pfam" id="PF13649">
    <property type="entry name" value="Methyltransf_25"/>
    <property type="match status" value="1"/>
</dbReference>
<dbReference type="PANTHER" id="PTHR43861">
    <property type="entry name" value="TRANS-ACONITATE 2-METHYLTRANSFERASE-RELATED"/>
    <property type="match status" value="1"/>
</dbReference>
<dbReference type="CDD" id="cd02440">
    <property type="entry name" value="AdoMet_MTases"/>
    <property type="match status" value="1"/>
</dbReference>
<protein>
    <submittedName>
        <fullName evidence="4">Class I SAM-dependent DNA methyltransferase</fullName>
    </submittedName>
</protein>
<evidence type="ECO:0000313" key="4">
    <source>
        <dbReference type="EMBL" id="MFD2116279.1"/>
    </source>
</evidence>
<proteinExistence type="predicted"/>
<dbReference type="Gene3D" id="3.40.50.150">
    <property type="entry name" value="Vaccinia Virus protein VP39"/>
    <property type="match status" value="1"/>
</dbReference>
<sequence>MSQYESEFAIAYDRLMDDMPYERWVEFVEKAWHTYGTPETIVELGCGTGNVTLPLARTGKQMIGIDLSADMLTIAREKWERQAALTPVIEWLEQDMCEWQSAHLVDAVVSFCDSINYLLEPEQIVATFESTWRALKPGGIFIFDVRLPEHFQQYNVEQPFVLDEEDIAYIWHCDYDEDTMTIEHLLTIFSQSSSSSVFRRFEERQLQRAYEPEWLESVLRKTGFTQVDQYADFSMSDFTVVNDRLFFVAIK</sequence>
<dbReference type="Gene3D" id="2.20.25.110">
    <property type="entry name" value="S-adenosyl-L-methionine-dependent methyltransferases"/>
    <property type="match status" value="1"/>
</dbReference>
<gene>
    <name evidence="4" type="ORF">ACFSJH_11155</name>
</gene>
<feature type="domain" description="Methyltransferase" evidence="3">
    <location>
        <begin position="41"/>
        <end position="139"/>
    </location>
</feature>
<evidence type="ECO:0000256" key="1">
    <source>
        <dbReference type="ARBA" id="ARBA00022603"/>
    </source>
</evidence>
<comment type="caution">
    <text evidence="4">The sequence shown here is derived from an EMBL/GenBank/DDBJ whole genome shotgun (WGS) entry which is preliminary data.</text>
</comment>
<dbReference type="GO" id="GO:0032259">
    <property type="term" value="P:methylation"/>
    <property type="evidence" value="ECO:0007669"/>
    <property type="project" value="UniProtKB-KW"/>
</dbReference>
<dbReference type="RefSeq" id="WP_377772292.1">
    <property type="nucleotide sequence ID" value="NZ_JBHUHO010000030.1"/>
</dbReference>
<dbReference type="InterPro" id="IPR041698">
    <property type="entry name" value="Methyltransf_25"/>
</dbReference>
<keyword evidence="2" id="KW-0808">Transferase</keyword>
<dbReference type="SUPFAM" id="SSF53335">
    <property type="entry name" value="S-adenosyl-L-methionine-dependent methyltransferases"/>
    <property type="match status" value="1"/>
</dbReference>
<dbReference type="GO" id="GO:0008168">
    <property type="term" value="F:methyltransferase activity"/>
    <property type="evidence" value="ECO:0007669"/>
    <property type="project" value="UniProtKB-KW"/>
</dbReference>
<organism evidence="4 5">
    <name type="scientific">Paenibacillus yanchengensis</name>
    <dbReference type="NCBI Taxonomy" id="2035833"/>
    <lineage>
        <taxon>Bacteria</taxon>
        <taxon>Bacillati</taxon>
        <taxon>Bacillota</taxon>
        <taxon>Bacilli</taxon>
        <taxon>Bacillales</taxon>
        <taxon>Paenibacillaceae</taxon>
        <taxon>Paenibacillus</taxon>
    </lineage>
</organism>
<evidence type="ECO:0000259" key="3">
    <source>
        <dbReference type="Pfam" id="PF13649"/>
    </source>
</evidence>
<dbReference type="PANTHER" id="PTHR43861:SF1">
    <property type="entry name" value="TRANS-ACONITATE 2-METHYLTRANSFERASE"/>
    <property type="match status" value="1"/>
</dbReference>
<reference evidence="5" key="1">
    <citation type="journal article" date="2019" name="Int. J. Syst. Evol. Microbiol.">
        <title>The Global Catalogue of Microorganisms (GCM) 10K type strain sequencing project: providing services to taxonomists for standard genome sequencing and annotation.</title>
        <authorList>
            <consortium name="The Broad Institute Genomics Platform"/>
            <consortium name="The Broad Institute Genome Sequencing Center for Infectious Disease"/>
            <person name="Wu L."/>
            <person name="Ma J."/>
        </authorList>
    </citation>
    <scope>NUCLEOTIDE SEQUENCE [LARGE SCALE GENOMIC DNA]</scope>
    <source>
        <strain evidence="5">GH52</strain>
    </source>
</reference>
<keyword evidence="1 4" id="KW-0489">Methyltransferase</keyword>
<evidence type="ECO:0000256" key="2">
    <source>
        <dbReference type="ARBA" id="ARBA00022679"/>
    </source>
</evidence>